<gene>
    <name evidence="3" type="ORF">McpAg1_14290</name>
</gene>
<evidence type="ECO:0000259" key="2">
    <source>
        <dbReference type="PROSITE" id="PS51084"/>
    </source>
</evidence>
<evidence type="ECO:0000313" key="4">
    <source>
        <dbReference type="Proteomes" id="UP001273136"/>
    </source>
</evidence>
<dbReference type="InterPro" id="IPR052908">
    <property type="entry name" value="AP-4-A_phosphorylase"/>
</dbReference>
<dbReference type="PROSITE" id="PS00892">
    <property type="entry name" value="HIT_1"/>
    <property type="match status" value="1"/>
</dbReference>
<dbReference type="EMBL" id="JAWDKA010000007">
    <property type="protein sequence ID" value="MDV0442199.1"/>
    <property type="molecule type" value="Genomic_DNA"/>
</dbReference>
<dbReference type="PANTHER" id="PTHR42997:SF1">
    <property type="entry name" value="AP-4-A PHOSPHORYLASE"/>
    <property type="match status" value="1"/>
</dbReference>
<dbReference type="InterPro" id="IPR036265">
    <property type="entry name" value="HIT-like_sf"/>
</dbReference>
<feature type="short sequence motif" description="Histidine triad motif" evidence="1">
    <location>
        <begin position="91"/>
        <end position="95"/>
    </location>
</feature>
<dbReference type="InterPro" id="IPR019808">
    <property type="entry name" value="Histidine_triad_CS"/>
</dbReference>
<dbReference type="Proteomes" id="UP001273136">
    <property type="component" value="Unassembled WGS sequence"/>
</dbReference>
<dbReference type="RefSeq" id="WP_338094606.1">
    <property type="nucleotide sequence ID" value="NZ_JAWDKA010000007.1"/>
</dbReference>
<feature type="domain" description="HIT" evidence="2">
    <location>
        <begin position="1"/>
        <end position="106"/>
    </location>
</feature>
<organism evidence="3 4">
    <name type="scientific">Methanorbis furvi</name>
    <dbReference type="NCBI Taxonomy" id="3028299"/>
    <lineage>
        <taxon>Archaea</taxon>
        <taxon>Methanobacteriati</taxon>
        <taxon>Methanobacteriota</taxon>
        <taxon>Stenosarchaea group</taxon>
        <taxon>Methanomicrobia</taxon>
        <taxon>Methanomicrobiales</taxon>
        <taxon>Methanocorpusculaceae</taxon>
        <taxon>Methanorbis</taxon>
    </lineage>
</organism>
<dbReference type="Gene3D" id="3.30.428.10">
    <property type="entry name" value="HIT-like"/>
    <property type="match status" value="1"/>
</dbReference>
<comment type="caution">
    <text evidence="3">The sequence shown here is derived from an EMBL/GenBank/DDBJ whole genome shotgun (WGS) entry which is preliminary data.</text>
</comment>
<name>A0AAE4MDG0_9EURY</name>
<dbReference type="AlphaFoldDB" id="A0AAE4MDG0"/>
<dbReference type="PROSITE" id="PS51084">
    <property type="entry name" value="HIT_2"/>
    <property type="match status" value="1"/>
</dbReference>
<dbReference type="Pfam" id="PF01230">
    <property type="entry name" value="HIT"/>
    <property type="match status" value="1"/>
</dbReference>
<sequence length="121" mass="13268">MCDCPFCDPDEIVLENSLAYAKYDLYPVSLGHMLIISKRHASSWFDLTLEEQSAVVALADAAKEMLDQKYSPDGYNVGINCGVAAGQTVMHVHLHLIPRYTGDVPNPRGGIRAVIAAKQSY</sequence>
<evidence type="ECO:0000256" key="1">
    <source>
        <dbReference type="PROSITE-ProRule" id="PRU00464"/>
    </source>
</evidence>
<accession>A0AAE4MDG0</accession>
<dbReference type="PANTHER" id="PTHR42997">
    <property type="entry name" value="HIT FAMILY HYDROLASE"/>
    <property type="match status" value="1"/>
</dbReference>
<reference evidence="3" key="1">
    <citation type="submission" date="2023-06" db="EMBL/GenBank/DDBJ databases">
        <title>Genome sequence of Methancorpusculaceae sp. Ag1.</title>
        <authorList>
            <person name="Protasov E."/>
            <person name="Platt K."/>
            <person name="Poehlein A."/>
            <person name="Daniel R."/>
            <person name="Brune A."/>
        </authorList>
    </citation>
    <scope>NUCLEOTIDE SEQUENCE</scope>
    <source>
        <strain evidence="3">Ag1</strain>
    </source>
</reference>
<dbReference type="SUPFAM" id="SSF54197">
    <property type="entry name" value="HIT-like"/>
    <property type="match status" value="1"/>
</dbReference>
<keyword evidence="4" id="KW-1185">Reference proteome</keyword>
<protein>
    <recommendedName>
        <fullName evidence="2">HIT domain-containing protein</fullName>
    </recommendedName>
</protein>
<proteinExistence type="predicted"/>
<dbReference type="GO" id="GO:0003824">
    <property type="term" value="F:catalytic activity"/>
    <property type="evidence" value="ECO:0007669"/>
    <property type="project" value="InterPro"/>
</dbReference>
<dbReference type="InterPro" id="IPR011146">
    <property type="entry name" value="HIT-like"/>
</dbReference>
<evidence type="ECO:0000313" key="3">
    <source>
        <dbReference type="EMBL" id="MDV0442199.1"/>
    </source>
</evidence>